<dbReference type="EMBL" id="JAMZMK010008470">
    <property type="protein sequence ID" value="KAI7740300.1"/>
    <property type="molecule type" value="Genomic_DNA"/>
</dbReference>
<protein>
    <recommendedName>
        <fullName evidence="5">Protein kinase domain-containing protein</fullName>
    </recommendedName>
</protein>
<evidence type="ECO:0000256" key="4">
    <source>
        <dbReference type="SAM" id="SignalP"/>
    </source>
</evidence>
<keyword evidence="4" id="KW-0732">Signal</keyword>
<dbReference type="PANTHER" id="PTHR48007">
    <property type="entry name" value="LEUCINE-RICH REPEAT RECEPTOR-LIKE PROTEIN KINASE PXC1"/>
    <property type="match status" value="1"/>
</dbReference>
<dbReference type="SUPFAM" id="SSF52058">
    <property type="entry name" value="L domain-like"/>
    <property type="match status" value="1"/>
</dbReference>
<dbReference type="GO" id="GO:0005524">
    <property type="term" value="F:ATP binding"/>
    <property type="evidence" value="ECO:0007669"/>
    <property type="project" value="InterPro"/>
</dbReference>
<keyword evidence="2" id="KW-0433">Leucine-rich repeat</keyword>
<gene>
    <name evidence="6" type="ORF">M8C21_015739</name>
</gene>
<dbReference type="InterPro" id="IPR000719">
    <property type="entry name" value="Prot_kinase_dom"/>
</dbReference>
<dbReference type="SUPFAM" id="SSF56112">
    <property type="entry name" value="Protein kinase-like (PK-like)"/>
    <property type="match status" value="1"/>
</dbReference>
<evidence type="ECO:0000313" key="7">
    <source>
        <dbReference type="Proteomes" id="UP001206925"/>
    </source>
</evidence>
<keyword evidence="7" id="KW-1185">Reference proteome</keyword>
<reference evidence="6" key="1">
    <citation type="submission" date="2022-06" db="EMBL/GenBank/DDBJ databases">
        <title>Uncovering the hologenomic basis of an extraordinary plant invasion.</title>
        <authorList>
            <person name="Bieker V.C."/>
            <person name="Martin M.D."/>
            <person name="Gilbert T."/>
            <person name="Hodgins K."/>
            <person name="Battlay P."/>
            <person name="Petersen B."/>
            <person name="Wilson J."/>
        </authorList>
    </citation>
    <scope>NUCLEOTIDE SEQUENCE</scope>
    <source>
        <strain evidence="6">AA19_3_7</strain>
        <tissue evidence="6">Leaf</tissue>
    </source>
</reference>
<comment type="caution">
    <text evidence="6">The sequence shown here is derived from an EMBL/GenBank/DDBJ whole genome shotgun (WGS) entry which is preliminary data.</text>
</comment>
<dbReference type="PANTHER" id="PTHR48007:SF4">
    <property type="entry name" value="LEUCINE-RICH REPEAT RECEPTOR-LIKE PROTEIN KINASE PXC1"/>
    <property type="match status" value="1"/>
</dbReference>
<dbReference type="InterPro" id="IPR046959">
    <property type="entry name" value="PRK1-6/SRF4-like"/>
</dbReference>
<name>A0AAD5CG38_AMBAR</name>
<dbReference type="Gene3D" id="3.30.200.20">
    <property type="entry name" value="Phosphorylase Kinase, domain 1"/>
    <property type="match status" value="1"/>
</dbReference>
<comment type="subcellular location">
    <subcellularLocation>
        <location evidence="1">Membrane</location>
    </subcellularLocation>
</comment>
<evidence type="ECO:0000256" key="1">
    <source>
        <dbReference type="ARBA" id="ARBA00004370"/>
    </source>
</evidence>
<organism evidence="6 7">
    <name type="scientific">Ambrosia artemisiifolia</name>
    <name type="common">Common ragweed</name>
    <dbReference type="NCBI Taxonomy" id="4212"/>
    <lineage>
        <taxon>Eukaryota</taxon>
        <taxon>Viridiplantae</taxon>
        <taxon>Streptophyta</taxon>
        <taxon>Embryophyta</taxon>
        <taxon>Tracheophyta</taxon>
        <taxon>Spermatophyta</taxon>
        <taxon>Magnoliopsida</taxon>
        <taxon>eudicotyledons</taxon>
        <taxon>Gunneridae</taxon>
        <taxon>Pentapetalae</taxon>
        <taxon>asterids</taxon>
        <taxon>campanulids</taxon>
        <taxon>Asterales</taxon>
        <taxon>Asteraceae</taxon>
        <taxon>Asteroideae</taxon>
        <taxon>Heliantheae alliance</taxon>
        <taxon>Heliantheae</taxon>
        <taxon>Ambrosia</taxon>
    </lineage>
</organism>
<dbReference type="Proteomes" id="UP001206925">
    <property type="component" value="Unassembled WGS sequence"/>
</dbReference>
<dbReference type="Pfam" id="PF07714">
    <property type="entry name" value="PK_Tyr_Ser-Thr"/>
    <property type="match status" value="1"/>
</dbReference>
<keyword evidence="3" id="KW-0677">Repeat</keyword>
<dbReference type="FunFam" id="1.10.510.10:FF:000095">
    <property type="entry name" value="protein STRUBBELIG-RECEPTOR FAMILY 8"/>
    <property type="match status" value="1"/>
</dbReference>
<dbReference type="GO" id="GO:0004672">
    <property type="term" value="F:protein kinase activity"/>
    <property type="evidence" value="ECO:0007669"/>
    <property type="project" value="InterPro"/>
</dbReference>
<feature type="domain" description="Protein kinase" evidence="5">
    <location>
        <begin position="279"/>
        <end position="556"/>
    </location>
</feature>
<sequence length="568" mass="63804">MPPFSTVFVFSLLILLSRVTKSDQTEKVERAILPFNDVIAAKESEALLSFYNKVPHTKALNWNKLESPCSWKGVSCDPSNTTVIQLLLPGVGLSGEIPPNTIGNLSNLLVLSLRHNGLSGYIPLDFQDLFLSELFLDDNRFTGGLENINADDLEKFNVSVNAFECFVPSKLSKFLNTSFLENKNLCVGTLSECRNNMSSTCRELSYKLEPVPIKSKKTLTVGIFVGLGLPLLVIFCCLRKKICQKSKQPPNPSLEAHHTAVSKKCGDGNDSFDCDELLRSSVEVLGKGSVGTSYKRVLEEKTVVLKRLEDVDVSETEFKSQMEVLRKMRNENLVPLLDYYCCSNDEKWLVYDYIPAGSLSAHLHGSTVFSRTRLDWDHRMRIALGAAKGVAYLHLGNVIHGNIKSSNVFLQGTKDATVSDYGLHTLSGWWSSPNHWMITGYWAPEVLKTRSFSLKSDVYSFGVLLLELLTGENPNHASAGEVHIDFPMWVLSVVHEEPKVDSFDVELRRDPHVEEMFHMLRIAKDCVSIAPDQRPQMQEVVSMIEEINRVQTEDWLRQSEGDDDIHLD</sequence>
<evidence type="ECO:0000313" key="6">
    <source>
        <dbReference type="EMBL" id="KAI7740300.1"/>
    </source>
</evidence>
<dbReference type="Gene3D" id="3.80.10.10">
    <property type="entry name" value="Ribonuclease Inhibitor"/>
    <property type="match status" value="2"/>
</dbReference>
<dbReference type="InterPro" id="IPR011009">
    <property type="entry name" value="Kinase-like_dom_sf"/>
</dbReference>
<feature type="chain" id="PRO_5041948399" description="Protein kinase domain-containing protein" evidence="4">
    <location>
        <begin position="23"/>
        <end position="568"/>
    </location>
</feature>
<dbReference type="Gene3D" id="1.10.510.10">
    <property type="entry name" value="Transferase(Phosphotransferase) domain 1"/>
    <property type="match status" value="1"/>
</dbReference>
<dbReference type="AlphaFoldDB" id="A0AAD5CG38"/>
<proteinExistence type="predicted"/>
<dbReference type="PROSITE" id="PS50011">
    <property type="entry name" value="PROTEIN_KINASE_DOM"/>
    <property type="match status" value="1"/>
</dbReference>
<evidence type="ECO:0000256" key="3">
    <source>
        <dbReference type="ARBA" id="ARBA00022737"/>
    </source>
</evidence>
<dbReference type="InterPro" id="IPR032675">
    <property type="entry name" value="LRR_dom_sf"/>
</dbReference>
<dbReference type="GO" id="GO:0016020">
    <property type="term" value="C:membrane"/>
    <property type="evidence" value="ECO:0007669"/>
    <property type="project" value="UniProtKB-SubCell"/>
</dbReference>
<accession>A0AAD5CG38</accession>
<dbReference type="InterPro" id="IPR013210">
    <property type="entry name" value="LRR_N_plant-typ"/>
</dbReference>
<feature type="signal peptide" evidence="4">
    <location>
        <begin position="1"/>
        <end position="22"/>
    </location>
</feature>
<dbReference type="InterPro" id="IPR001245">
    <property type="entry name" value="Ser-Thr/Tyr_kinase_cat_dom"/>
</dbReference>
<evidence type="ECO:0000256" key="2">
    <source>
        <dbReference type="ARBA" id="ARBA00022614"/>
    </source>
</evidence>
<evidence type="ECO:0000259" key="5">
    <source>
        <dbReference type="PROSITE" id="PS50011"/>
    </source>
</evidence>
<dbReference type="Pfam" id="PF08263">
    <property type="entry name" value="LRRNT_2"/>
    <property type="match status" value="1"/>
</dbReference>